<dbReference type="EMBL" id="AP023359">
    <property type="protein sequence ID" value="BCJ64118.1"/>
    <property type="molecule type" value="Genomic_DNA"/>
</dbReference>
<accession>A0A810MXN9</accession>
<evidence type="ECO:0000313" key="1">
    <source>
        <dbReference type="EMBL" id="BCJ64118.1"/>
    </source>
</evidence>
<dbReference type="KEGG" id="pry:Prubr_11390"/>
<proteinExistence type="predicted"/>
<sequence length="249" mass="27499">MTLKRINYGRGHGYKIDGQKVDGVTTLIKDGLPKPALPYWSARTVAEYVADNLDQVAGMGDMGRASIVAALKEVPWTARDKAAVKGTEVHNLGEKLIRGEEIEVPEHLAGHVDAYVQFLDDWKPEPILVEAPVGHRRWRYAGTLDMVVRLPDGRTVLADIKTAASGIWPETAYQLAAYRHAEVYLDSDGAEQPMPVVDAGFAIWVRADGYDVIPVECGERVFKDFLHIAWVARAAKDNKALIGEAIRND</sequence>
<keyword evidence="2" id="KW-1185">Reference proteome</keyword>
<evidence type="ECO:0000313" key="2">
    <source>
        <dbReference type="Proteomes" id="UP000680866"/>
    </source>
</evidence>
<reference evidence="1" key="1">
    <citation type="submission" date="2020-08" db="EMBL/GenBank/DDBJ databases">
        <title>Whole genome shotgun sequence of Polymorphospora rubra NBRC 101157.</title>
        <authorList>
            <person name="Komaki H."/>
            <person name="Tamura T."/>
        </authorList>
    </citation>
    <scope>NUCLEOTIDE SEQUENCE</scope>
    <source>
        <strain evidence="1">NBRC 101157</strain>
    </source>
</reference>
<dbReference type="Proteomes" id="UP000680866">
    <property type="component" value="Chromosome"/>
</dbReference>
<evidence type="ECO:0008006" key="3">
    <source>
        <dbReference type="Google" id="ProtNLM"/>
    </source>
</evidence>
<gene>
    <name evidence="1" type="ORF">Prubr_11390</name>
</gene>
<protein>
    <recommendedName>
        <fullName evidence="3">PD-(D/E)XK endonuclease-like domain-containing protein</fullName>
    </recommendedName>
</protein>
<dbReference type="AlphaFoldDB" id="A0A810MXN9"/>
<organism evidence="1 2">
    <name type="scientific">Polymorphospora rubra</name>
    <dbReference type="NCBI Taxonomy" id="338584"/>
    <lineage>
        <taxon>Bacteria</taxon>
        <taxon>Bacillati</taxon>
        <taxon>Actinomycetota</taxon>
        <taxon>Actinomycetes</taxon>
        <taxon>Micromonosporales</taxon>
        <taxon>Micromonosporaceae</taxon>
        <taxon>Polymorphospora</taxon>
    </lineage>
</organism>
<dbReference type="RefSeq" id="WP_212822275.1">
    <property type="nucleotide sequence ID" value="NZ_AP023359.1"/>
</dbReference>
<name>A0A810MXN9_9ACTN</name>